<evidence type="ECO:0000313" key="4">
    <source>
        <dbReference type="Proteomes" id="UP001206067"/>
    </source>
</evidence>
<feature type="signal peptide" evidence="1">
    <location>
        <begin position="1"/>
        <end position="19"/>
    </location>
</feature>
<reference evidence="3 4" key="1">
    <citation type="submission" date="2022-08" db="EMBL/GenBank/DDBJ databases">
        <title>Polyphasic taxonomy analysis of Qipengyuania sp.RS5-5.</title>
        <authorList>
            <person name="Xamxidin M."/>
            <person name="Wu M."/>
        </authorList>
    </citation>
    <scope>NUCLEOTIDE SEQUENCE [LARGE SCALE GENOMIC DNA]</scope>
    <source>
        <strain evidence="3 4">RS5-5</strain>
    </source>
</reference>
<dbReference type="InterPro" id="IPR005586">
    <property type="entry name" value="ABC_trans_aux"/>
</dbReference>
<accession>A0ABT1XUA6</accession>
<comment type="caution">
    <text evidence="3">The sequence shown here is derived from an EMBL/GenBank/DDBJ whole genome shotgun (WGS) entry which is preliminary data.</text>
</comment>
<keyword evidence="1" id="KW-0732">Signal</keyword>
<gene>
    <name evidence="3" type="ORF">NSO95_12815</name>
</gene>
<dbReference type="EMBL" id="JANKHH010000007">
    <property type="protein sequence ID" value="MCR2834824.1"/>
    <property type="molecule type" value="Genomic_DNA"/>
</dbReference>
<organism evidence="3 4">
    <name type="scientific">Parerythrobacter lacustris</name>
    <dbReference type="NCBI Taxonomy" id="2969984"/>
    <lineage>
        <taxon>Bacteria</taxon>
        <taxon>Pseudomonadati</taxon>
        <taxon>Pseudomonadota</taxon>
        <taxon>Alphaproteobacteria</taxon>
        <taxon>Sphingomonadales</taxon>
        <taxon>Erythrobacteraceae</taxon>
        <taxon>Parerythrobacter</taxon>
    </lineage>
</organism>
<evidence type="ECO:0000313" key="3">
    <source>
        <dbReference type="EMBL" id="MCR2834824.1"/>
    </source>
</evidence>
<keyword evidence="3" id="KW-0449">Lipoprotein</keyword>
<dbReference type="Gene3D" id="3.40.50.10610">
    <property type="entry name" value="ABC-type transport auxiliary lipoprotein component"/>
    <property type="match status" value="1"/>
</dbReference>
<dbReference type="Proteomes" id="UP001206067">
    <property type="component" value="Unassembled WGS sequence"/>
</dbReference>
<feature type="domain" description="ABC-type transport auxiliary lipoprotein component" evidence="2">
    <location>
        <begin position="34"/>
        <end position="186"/>
    </location>
</feature>
<name>A0ABT1XUA6_9SPHN</name>
<dbReference type="SUPFAM" id="SSF159594">
    <property type="entry name" value="XCC0632-like"/>
    <property type="match status" value="1"/>
</dbReference>
<dbReference type="RefSeq" id="WP_257596670.1">
    <property type="nucleotide sequence ID" value="NZ_JANKHH010000007.1"/>
</dbReference>
<feature type="chain" id="PRO_5047215035" evidence="1">
    <location>
        <begin position="20"/>
        <end position="192"/>
    </location>
</feature>
<evidence type="ECO:0000256" key="1">
    <source>
        <dbReference type="SAM" id="SignalP"/>
    </source>
</evidence>
<keyword evidence="4" id="KW-1185">Reference proteome</keyword>
<protein>
    <submittedName>
        <fullName evidence="3">ABC-type transport auxiliary lipoprotein family protein</fullName>
    </submittedName>
</protein>
<proteinExistence type="predicted"/>
<sequence>MTMALAAVALSLTGCISLGGDPPTSLLTLTPRNSVPAGAATTGSKATALAIYEPAVPQEINVTRVPVQVDATNIAYLQDAVWVDKPSRLFRRLLIQTVSAQSGRLVVEGEDPTILADHRLRGTLGKFGYDAQTSSVVVQFDAVRDSKDGPIETRRFESVVPGVVAESGPVGEALNRAANDVAGEVAQWLAGS</sequence>
<dbReference type="Pfam" id="PF03886">
    <property type="entry name" value="ABC_trans_aux"/>
    <property type="match status" value="1"/>
</dbReference>
<evidence type="ECO:0000259" key="2">
    <source>
        <dbReference type="Pfam" id="PF03886"/>
    </source>
</evidence>